<name>A0AAP0E092_9MAGN</name>
<sequence length="77" mass="8508">MVANFLEVLTRSAETSSSDGAAEDDHSHEEAEESDLAMAESSLDLPSSPRPHPPIQHLALIRNPNFPTSERDRVERI</sequence>
<accession>A0AAP0E092</accession>
<feature type="region of interest" description="Disordered" evidence="1">
    <location>
        <begin position="1"/>
        <end position="77"/>
    </location>
</feature>
<evidence type="ECO:0000256" key="1">
    <source>
        <dbReference type="SAM" id="MobiDB-lite"/>
    </source>
</evidence>
<evidence type="ECO:0000313" key="3">
    <source>
        <dbReference type="Proteomes" id="UP001419268"/>
    </source>
</evidence>
<dbReference type="Proteomes" id="UP001419268">
    <property type="component" value="Unassembled WGS sequence"/>
</dbReference>
<gene>
    <name evidence="2" type="ORF">Scep_030692</name>
</gene>
<dbReference type="EMBL" id="JBBNAG010000013">
    <property type="protein sequence ID" value="KAK9084221.1"/>
    <property type="molecule type" value="Genomic_DNA"/>
</dbReference>
<comment type="caution">
    <text evidence="2">The sequence shown here is derived from an EMBL/GenBank/DDBJ whole genome shotgun (WGS) entry which is preliminary data.</text>
</comment>
<protein>
    <submittedName>
        <fullName evidence="2">Uncharacterized protein</fullName>
    </submittedName>
</protein>
<proteinExistence type="predicted"/>
<organism evidence="2 3">
    <name type="scientific">Stephania cephalantha</name>
    <dbReference type="NCBI Taxonomy" id="152367"/>
    <lineage>
        <taxon>Eukaryota</taxon>
        <taxon>Viridiplantae</taxon>
        <taxon>Streptophyta</taxon>
        <taxon>Embryophyta</taxon>
        <taxon>Tracheophyta</taxon>
        <taxon>Spermatophyta</taxon>
        <taxon>Magnoliopsida</taxon>
        <taxon>Ranunculales</taxon>
        <taxon>Menispermaceae</taxon>
        <taxon>Menispermoideae</taxon>
        <taxon>Cissampelideae</taxon>
        <taxon>Stephania</taxon>
    </lineage>
</organism>
<keyword evidence="3" id="KW-1185">Reference proteome</keyword>
<reference evidence="2 3" key="1">
    <citation type="submission" date="2024-01" db="EMBL/GenBank/DDBJ databases">
        <title>Genome assemblies of Stephania.</title>
        <authorList>
            <person name="Yang L."/>
        </authorList>
    </citation>
    <scope>NUCLEOTIDE SEQUENCE [LARGE SCALE GENOMIC DNA]</scope>
    <source>
        <strain evidence="2">JXDWG</strain>
        <tissue evidence="2">Leaf</tissue>
    </source>
</reference>
<dbReference type="AlphaFoldDB" id="A0AAP0E092"/>
<evidence type="ECO:0000313" key="2">
    <source>
        <dbReference type="EMBL" id="KAK9084221.1"/>
    </source>
</evidence>